<dbReference type="InterPro" id="IPR051537">
    <property type="entry name" value="DNA_Adenine_Mtase"/>
</dbReference>
<dbReference type="Pfam" id="PF02384">
    <property type="entry name" value="N6_Mtase"/>
    <property type="match status" value="1"/>
</dbReference>
<keyword evidence="8" id="KW-0238">DNA-binding</keyword>
<dbReference type="InterPro" id="IPR000055">
    <property type="entry name" value="Restrct_endonuc_typeI_TRD"/>
</dbReference>
<keyword evidence="6" id="KW-0949">S-adenosyl-L-methionine</keyword>
<evidence type="ECO:0000256" key="7">
    <source>
        <dbReference type="ARBA" id="ARBA00022747"/>
    </source>
</evidence>
<comment type="caution">
    <text evidence="13">The sequence shown here is derived from an EMBL/GenBank/DDBJ whole genome shotgun (WGS) entry which is preliminary data.</text>
</comment>
<evidence type="ECO:0000313" key="13">
    <source>
        <dbReference type="EMBL" id="PAD82388.1"/>
    </source>
</evidence>
<dbReference type="GO" id="GO:0003677">
    <property type="term" value="F:DNA binding"/>
    <property type="evidence" value="ECO:0007669"/>
    <property type="project" value="UniProtKB-KW"/>
</dbReference>
<dbReference type="EC" id="2.1.1.72" evidence="3"/>
<dbReference type="InterPro" id="IPR003356">
    <property type="entry name" value="DNA_methylase_A-5"/>
</dbReference>
<dbReference type="SUPFAM" id="SSF116734">
    <property type="entry name" value="DNA methylase specificity domain"/>
    <property type="match status" value="1"/>
</dbReference>
<evidence type="ECO:0000259" key="12">
    <source>
        <dbReference type="Pfam" id="PF12161"/>
    </source>
</evidence>
<proteinExistence type="inferred from homology"/>
<dbReference type="InterPro" id="IPR038333">
    <property type="entry name" value="T1MK-like_N_sf"/>
</dbReference>
<dbReference type="PROSITE" id="PS00092">
    <property type="entry name" value="N6_MTASE"/>
    <property type="match status" value="1"/>
</dbReference>
<dbReference type="Gene3D" id="1.20.1260.30">
    <property type="match status" value="1"/>
</dbReference>
<evidence type="ECO:0000256" key="6">
    <source>
        <dbReference type="ARBA" id="ARBA00022691"/>
    </source>
</evidence>
<dbReference type="Pfam" id="PF12161">
    <property type="entry name" value="HsdM_N"/>
    <property type="match status" value="1"/>
</dbReference>
<keyword evidence="5" id="KW-0808">Transferase</keyword>
<gene>
    <name evidence="13" type="ORF">CHH57_14980</name>
</gene>
<dbReference type="GO" id="GO:0008170">
    <property type="term" value="F:N-methyltransferase activity"/>
    <property type="evidence" value="ECO:0007669"/>
    <property type="project" value="InterPro"/>
</dbReference>
<reference evidence="13 14" key="1">
    <citation type="submission" date="2017-07" db="EMBL/GenBank/DDBJ databases">
        <title>Isolation and whole genome analysis of endospore-forming bacteria from heroin.</title>
        <authorList>
            <person name="Kalinowski J."/>
            <person name="Ahrens B."/>
            <person name="Al-Dilaimi A."/>
            <person name="Winkler A."/>
            <person name="Wibberg D."/>
            <person name="Schleenbecker U."/>
            <person name="Ruckert C."/>
            <person name="Wolfel R."/>
            <person name="Grass G."/>
        </authorList>
    </citation>
    <scope>NUCLEOTIDE SEQUENCE [LARGE SCALE GENOMIC DNA]</scope>
    <source>
        <strain evidence="13 14">7521-2</strain>
    </source>
</reference>
<comment type="similarity">
    <text evidence="2">Belongs to the type-I restriction system S methylase family.</text>
</comment>
<dbReference type="PRINTS" id="PR00507">
    <property type="entry name" value="N12N6MTFRASE"/>
</dbReference>
<dbReference type="GO" id="GO:0009007">
    <property type="term" value="F:site-specific DNA-methyltransferase (adenine-specific) activity"/>
    <property type="evidence" value="ECO:0007669"/>
    <property type="project" value="UniProtKB-EC"/>
</dbReference>
<feature type="domain" description="Type I restriction modification DNA specificity" evidence="10">
    <location>
        <begin position="496"/>
        <end position="674"/>
    </location>
</feature>
<organism evidence="13 14">
    <name type="scientific">Niallia circulans</name>
    <name type="common">Bacillus circulans</name>
    <dbReference type="NCBI Taxonomy" id="1397"/>
    <lineage>
        <taxon>Bacteria</taxon>
        <taxon>Bacillati</taxon>
        <taxon>Bacillota</taxon>
        <taxon>Bacilli</taxon>
        <taxon>Bacillales</taxon>
        <taxon>Bacillaceae</taxon>
        <taxon>Niallia</taxon>
    </lineage>
</organism>
<dbReference type="InterPro" id="IPR002052">
    <property type="entry name" value="DNA_methylase_N6_adenine_CS"/>
</dbReference>
<name>A0AA91Z078_NIACI</name>
<dbReference type="GO" id="GO:0032259">
    <property type="term" value="P:methylation"/>
    <property type="evidence" value="ECO:0007669"/>
    <property type="project" value="UniProtKB-KW"/>
</dbReference>
<evidence type="ECO:0000313" key="14">
    <source>
        <dbReference type="Proteomes" id="UP000216961"/>
    </source>
</evidence>
<feature type="domain" description="N6 adenine-specific DNA methyltransferase N-terminal" evidence="12">
    <location>
        <begin position="7"/>
        <end position="110"/>
    </location>
</feature>
<accession>A0AA91Z078</accession>
<evidence type="ECO:0000256" key="5">
    <source>
        <dbReference type="ARBA" id="ARBA00022679"/>
    </source>
</evidence>
<dbReference type="PANTHER" id="PTHR42933">
    <property type="entry name" value="SLR6095 PROTEIN"/>
    <property type="match status" value="1"/>
</dbReference>
<dbReference type="Pfam" id="PF01420">
    <property type="entry name" value="Methylase_S"/>
    <property type="match status" value="1"/>
</dbReference>
<dbReference type="Gene3D" id="3.90.220.20">
    <property type="entry name" value="DNA methylase specificity domains"/>
    <property type="match status" value="2"/>
</dbReference>
<evidence type="ECO:0000256" key="3">
    <source>
        <dbReference type="ARBA" id="ARBA00011900"/>
    </source>
</evidence>
<protein>
    <recommendedName>
        <fullName evidence="3">site-specific DNA-methyltransferase (adenine-specific)</fullName>
        <ecNumber evidence="3">2.1.1.72</ecNumber>
    </recommendedName>
</protein>
<dbReference type="InterPro" id="IPR029063">
    <property type="entry name" value="SAM-dependent_MTases_sf"/>
</dbReference>
<evidence type="ECO:0000256" key="1">
    <source>
        <dbReference type="ARBA" id="ARBA00006594"/>
    </source>
</evidence>
<evidence type="ECO:0000256" key="4">
    <source>
        <dbReference type="ARBA" id="ARBA00022603"/>
    </source>
</evidence>
<evidence type="ECO:0000256" key="8">
    <source>
        <dbReference type="ARBA" id="ARBA00023125"/>
    </source>
</evidence>
<sequence>MNNNEIVSKLWGLANVLRDDGITYQQYVTELTYILFLKMMKEQETENVIPEGYRWDNLLSKEGIELKEFYQALLLKLGSSETENERLRAIYSSASTSIDEPKNLEKLIKSIDELDWYNAKEEGLGDLYEGLLEKNASEKKSGAGQYFTPRVLIDVMVELIDPKPGEKLNDPAAGTFGFMIAANRYLKEKTDDYFELTSEQAEFQKKEAFTGMELVKDTHRLALMNALLHDIEGPLEQGDTLSANGKWMKNFDVVLTNPPFGTKKGGERATRDDLTFETLNKQLNFLQVIYNSLKKDGNARAAVVLPDNVLSNDTIGSEIRRDLMNKCNLHTILRLPKGIFYAKDVSTNILFFERGKSDSKNTEGVYFYDLRSNMPSFGVRTPLVKEHLKGFVNAYCAKDRSEVDDPRWTYYSREEISKNGDSLDLGIIEKTVNPITNNNISTSELIQSTISNLDKAIIILKGIDEKIKRINLFSDLTEKNKDNKVNFEFKYDIPASWKWVKITEVLKKMKNIDPAKLECENFHYIDVDAIDNKNHNLREYKIVPVKDAPSRAKRVIDKNDVLISLVRPYLKNIALIDFEDGKLIGSTAFYVCKCNELISPEYLYYYLLSNTCTAYLKKYTKGDNSPSARTSDFEKLYVPLPPISEQLRRIKEANDIFKQIDEIIELTNNEEIMNELKKSILAKVLGEEL</sequence>
<dbReference type="Gene3D" id="3.40.50.150">
    <property type="entry name" value="Vaccinia Virus protein VP39"/>
    <property type="match status" value="1"/>
</dbReference>
<comment type="similarity">
    <text evidence="1">Belongs to the N(4)/N(6)-methyltransferase family.</text>
</comment>
<evidence type="ECO:0000259" key="10">
    <source>
        <dbReference type="Pfam" id="PF01420"/>
    </source>
</evidence>
<keyword evidence="7" id="KW-0680">Restriction system</keyword>
<dbReference type="SUPFAM" id="SSF53335">
    <property type="entry name" value="S-adenosyl-L-methionine-dependent methyltransferases"/>
    <property type="match status" value="1"/>
</dbReference>
<evidence type="ECO:0000256" key="2">
    <source>
        <dbReference type="ARBA" id="ARBA00010923"/>
    </source>
</evidence>
<dbReference type="AlphaFoldDB" id="A0AA91Z078"/>
<evidence type="ECO:0000256" key="9">
    <source>
        <dbReference type="ARBA" id="ARBA00047942"/>
    </source>
</evidence>
<evidence type="ECO:0000259" key="11">
    <source>
        <dbReference type="Pfam" id="PF02384"/>
    </source>
</evidence>
<comment type="catalytic activity">
    <reaction evidence="9">
        <text>a 2'-deoxyadenosine in DNA + S-adenosyl-L-methionine = an N(6)-methyl-2'-deoxyadenosine in DNA + S-adenosyl-L-homocysteine + H(+)</text>
        <dbReference type="Rhea" id="RHEA:15197"/>
        <dbReference type="Rhea" id="RHEA-COMP:12418"/>
        <dbReference type="Rhea" id="RHEA-COMP:12419"/>
        <dbReference type="ChEBI" id="CHEBI:15378"/>
        <dbReference type="ChEBI" id="CHEBI:57856"/>
        <dbReference type="ChEBI" id="CHEBI:59789"/>
        <dbReference type="ChEBI" id="CHEBI:90615"/>
        <dbReference type="ChEBI" id="CHEBI:90616"/>
        <dbReference type="EC" id="2.1.1.72"/>
    </reaction>
</comment>
<keyword evidence="4" id="KW-0489">Methyltransferase</keyword>
<dbReference type="InterPro" id="IPR022749">
    <property type="entry name" value="D12N6_MeTrfase_N"/>
</dbReference>
<dbReference type="GO" id="GO:0009307">
    <property type="term" value="P:DNA restriction-modification system"/>
    <property type="evidence" value="ECO:0007669"/>
    <property type="project" value="UniProtKB-KW"/>
</dbReference>
<dbReference type="InterPro" id="IPR044946">
    <property type="entry name" value="Restrct_endonuc_typeI_TRD_sf"/>
</dbReference>
<dbReference type="Proteomes" id="UP000216961">
    <property type="component" value="Unassembled WGS sequence"/>
</dbReference>
<dbReference type="EMBL" id="NPBQ01000091">
    <property type="protein sequence ID" value="PAD82388.1"/>
    <property type="molecule type" value="Genomic_DNA"/>
</dbReference>
<dbReference type="PANTHER" id="PTHR42933:SF4">
    <property type="entry name" value="TYPE I RESTRICTION ENZYME ECOKI METHYLASE SUBUNIT"/>
    <property type="match status" value="1"/>
</dbReference>
<feature type="domain" description="DNA methylase adenine-specific" evidence="11">
    <location>
        <begin position="122"/>
        <end position="425"/>
    </location>
</feature>